<dbReference type="PANTHER" id="PTHR11214:SF349">
    <property type="entry name" value="BETA-1,3-GALACTOSYLTRANSFERASE BRN"/>
    <property type="match status" value="1"/>
</dbReference>
<evidence type="ECO:0000313" key="12">
    <source>
        <dbReference type="EMBL" id="RWS09455.1"/>
    </source>
</evidence>
<dbReference type="Gene3D" id="3.90.550.50">
    <property type="match status" value="1"/>
</dbReference>
<dbReference type="EC" id="2.4.1.-" evidence="11"/>
<keyword evidence="13" id="KW-1185">Reference proteome</keyword>
<evidence type="ECO:0000256" key="2">
    <source>
        <dbReference type="ARBA" id="ARBA00008661"/>
    </source>
</evidence>
<protein>
    <recommendedName>
        <fullName evidence="11">Hexosyltransferase</fullName>
        <ecNumber evidence="11">2.4.1.-</ecNumber>
    </recommendedName>
</protein>
<dbReference type="GO" id="GO:0000139">
    <property type="term" value="C:Golgi membrane"/>
    <property type="evidence" value="ECO:0007669"/>
    <property type="project" value="UniProtKB-SubCell"/>
</dbReference>
<dbReference type="AlphaFoldDB" id="A0A3S3QIU6"/>
<organism evidence="12 13">
    <name type="scientific">Dinothrombium tinctorium</name>
    <dbReference type="NCBI Taxonomy" id="1965070"/>
    <lineage>
        <taxon>Eukaryota</taxon>
        <taxon>Metazoa</taxon>
        <taxon>Ecdysozoa</taxon>
        <taxon>Arthropoda</taxon>
        <taxon>Chelicerata</taxon>
        <taxon>Arachnida</taxon>
        <taxon>Acari</taxon>
        <taxon>Acariformes</taxon>
        <taxon>Trombidiformes</taxon>
        <taxon>Prostigmata</taxon>
        <taxon>Anystina</taxon>
        <taxon>Parasitengona</taxon>
        <taxon>Trombidioidea</taxon>
        <taxon>Trombidiidae</taxon>
        <taxon>Dinothrombium</taxon>
    </lineage>
</organism>
<comment type="caution">
    <text evidence="12">The sequence shown here is derived from an EMBL/GenBank/DDBJ whole genome shotgun (WGS) entry which is preliminary data.</text>
</comment>
<evidence type="ECO:0000256" key="11">
    <source>
        <dbReference type="RuleBase" id="RU363063"/>
    </source>
</evidence>
<evidence type="ECO:0000256" key="4">
    <source>
        <dbReference type="ARBA" id="ARBA00022679"/>
    </source>
</evidence>
<dbReference type="SUPFAM" id="SSF53448">
    <property type="entry name" value="Nucleotide-diphospho-sugar transferases"/>
    <property type="match status" value="1"/>
</dbReference>
<dbReference type="FunFam" id="3.90.550.50:FF:000001">
    <property type="entry name" value="Hexosyltransferase"/>
    <property type="match status" value="1"/>
</dbReference>
<evidence type="ECO:0000256" key="5">
    <source>
        <dbReference type="ARBA" id="ARBA00022692"/>
    </source>
</evidence>
<dbReference type="GO" id="GO:0016758">
    <property type="term" value="F:hexosyltransferase activity"/>
    <property type="evidence" value="ECO:0007669"/>
    <property type="project" value="InterPro"/>
</dbReference>
<dbReference type="Pfam" id="PF01762">
    <property type="entry name" value="Galactosyl_T"/>
    <property type="match status" value="1"/>
</dbReference>
<keyword evidence="3 11" id="KW-0328">Glycosyltransferase</keyword>
<comment type="subcellular location">
    <subcellularLocation>
        <location evidence="1 11">Golgi apparatus membrane</location>
        <topology evidence="1 11">Single-pass type II membrane protein</topology>
    </subcellularLocation>
</comment>
<evidence type="ECO:0000256" key="3">
    <source>
        <dbReference type="ARBA" id="ARBA00022676"/>
    </source>
</evidence>
<keyword evidence="5" id="KW-0812">Transmembrane</keyword>
<evidence type="ECO:0000256" key="1">
    <source>
        <dbReference type="ARBA" id="ARBA00004323"/>
    </source>
</evidence>
<sequence length="370" mass="43190">MKRRMLKIVLLCSLLVGILFQYLGLFDNLFVIEFEANFDSSLNRNILNLVEDHKRGVRNENSSGIINSYNYRFIIENKHKCKNKSGESYEHVRVLIMIKSAIKHIESRDGIRSTWGSEGKFSDGLIKRVFVLGSCDGVQFEDLKGKEITCENVIKNESMTNNDIVQIDFIDNYYNNTIKMMSAQKWAVKFCPKADFILFVDDDYYVSMKNLLKFLRNPFTYDDDPNYFSENFVIPKPLPSNFDGRLYAGHVYVNEPPIRSKMSKWRISLQEYPYSLFPPFVLAGTLILSNSALIDIYYASFYVKHFRFDDVYIAMLARSVKIKPLHSTHIFTEKQTYSREKYSTLIASHGFKNVNELLKVWRIQKRLGFA</sequence>
<proteinExistence type="inferred from homology"/>
<dbReference type="GO" id="GO:0006493">
    <property type="term" value="P:protein O-linked glycosylation"/>
    <property type="evidence" value="ECO:0007669"/>
    <property type="project" value="TreeGrafter"/>
</dbReference>
<keyword evidence="10" id="KW-0325">Glycoprotein</keyword>
<dbReference type="Proteomes" id="UP000285301">
    <property type="component" value="Unassembled WGS sequence"/>
</dbReference>
<name>A0A3S3QIU6_9ACAR</name>
<evidence type="ECO:0000256" key="7">
    <source>
        <dbReference type="ARBA" id="ARBA00022989"/>
    </source>
</evidence>
<comment type="similarity">
    <text evidence="2 11">Belongs to the glycosyltransferase 31 family.</text>
</comment>
<dbReference type="PANTHER" id="PTHR11214">
    <property type="entry name" value="BETA-1,3-N-ACETYLGLUCOSAMINYLTRANSFERASE"/>
    <property type="match status" value="1"/>
</dbReference>
<keyword evidence="8 11" id="KW-0333">Golgi apparatus</keyword>
<dbReference type="EMBL" id="NCKU01002495">
    <property type="protein sequence ID" value="RWS09455.1"/>
    <property type="molecule type" value="Genomic_DNA"/>
</dbReference>
<dbReference type="STRING" id="1965070.A0A3S3QIU6"/>
<dbReference type="OrthoDB" id="5957813at2759"/>
<gene>
    <name evidence="12" type="ORF">B4U79_01021</name>
</gene>
<evidence type="ECO:0000313" key="13">
    <source>
        <dbReference type="Proteomes" id="UP000285301"/>
    </source>
</evidence>
<keyword evidence="4 12" id="KW-0808">Transferase</keyword>
<evidence type="ECO:0000256" key="9">
    <source>
        <dbReference type="ARBA" id="ARBA00023136"/>
    </source>
</evidence>
<dbReference type="InterPro" id="IPR029044">
    <property type="entry name" value="Nucleotide-diphossugar_trans"/>
</dbReference>
<reference evidence="12 13" key="1">
    <citation type="journal article" date="2018" name="Gigascience">
        <title>Genomes of trombidid mites reveal novel predicted allergens and laterally-transferred genes associated with secondary metabolism.</title>
        <authorList>
            <person name="Dong X."/>
            <person name="Chaisiri K."/>
            <person name="Xia D."/>
            <person name="Armstrong S.D."/>
            <person name="Fang Y."/>
            <person name="Donnelly M.J."/>
            <person name="Kadowaki T."/>
            <person name="McGarry J.W."/>
            <person name="Darby A.C."/>
            <person name="Makepeace B.L."/>
        </authorList>
    </citation>
    <scope>NUCLEOTIDE SEQUENCE [LARGE SCALE GENOMIC DNA]</scope>
    <source>
        <strain evidence="12">UoL-WK</strain>
    </source>
</reference>
<keyword evidence="6" id="KW-0735">Signal-anchor</keyword>
<dbReference type="InterPro" id="IPR002659">
    <property type="entry name" value="Glyco_trans_31"/>
</dbReference>
<keyword evidence="7" id="KW-1133">Transmembrane helix</keyword>
<evidence type="ECO:0000256" key="8">
    <source>
        <dbReference type="ARBA" id="ARBA00023034"/>
    </source>
</evidence>
<evidence type="ECO:0000256" key="10">
    <source>
        <dbReference type="ARBA" id="ARBA00023180"/>
    </source>
</evidence>
<accession>A0A3S3QIU6</accession>
<keyword evidence="9" id="KW-0472">Membrane</keyword>
<evidence type="ECO:0000256" key="6">
    <source>
        <dbReference type="ARBA" id="ARBA00022968"/>
    </source>
</evidence>
<dbReference type="GO" id="GO:0008194">
    <property type="term" value="F:UDP-glycosyltransferase activity"/>
    <property type="evidence" value="ECO:0007669"/>
    <property type="project" value="TreeGrafter"/>
</dbReference>